<dbReference type="InterPro" id="IPR020449">
    <property type="entry name" value="Tscrpt_reg_AraC-type_HTH"/>
</dbReference>
<comment type="caution">
    <text evidence="5">The sequence shown here is derived from an EMBL/GenBank/DDBJ whole genome shotgun (WGS) entry which is preliminary data.</text>
</comment>
<gene>
    <name evidence="5" type="ORF">BCR25_09095</name>
</gene>
<evidence type="ECO:0000313" key="6">
    <source>
        <dbReference type="Proteomes" id="UP000095094"/>
    </source>
</evidence>
<keyword evidence="2" id="KW-0238">DNA-binding</keyword>
<evidence type="ECO:0000259" key="4">
    <source>
        <dbReference type="PROSITE" id="PS01124"/>
    </source>
</evidence>
<keyword evidence="1" id="KW-0805">Transcription regulation</keyword>
<organism evidence="5 6">
    <name type="scientific">Enterococcus termitis</name>
    <dbReference type="NCBI Taxonomy" id="332950"/>
    <lineage>
        <taxon>Bacteria</taxon>
        <taxon>Bacillati</taxon>
        <taxon>Bacillota</taxon>
        <taxon>Bacilli</taxon>
        <taxon>Lactobacillales</taxon>
        <taxon>Enterococcaceae</taxon>
        <taxon>Enterococcus</taxon>
    </lineage>
</organism>
<dbReference type="OrthoDB" id="9801123at2"/>
<evidence type="ECO:0000313" key="5">
    <source>
        <dbReference type="EMBL" id="OEG10611.1"/>
    </source>
</evidence>
<dbReference type="PANTHER" id="PTHR47504">
    <property type="entry name" value="RIGHT ORIGIN-BINDING PROTEIN"/>
    <property type="match status" value="1"/>
</dbReference>
<keyword evidence="6" id="KW-1185">Reference proteome</keyword>
<dbReference type="RefSeq" id="WP_069664392.1">
    <property type="nucleotide sequence ID" value="NZ_JBHUJJ010000001.1"/>
</dbReference>
<dbReference type="Pfam" id="PF12833">
    <property type="entry name" value="HTH_18"/>
    <property type="match status" value="1"/>
</dbReference>
<dbReference type="PROSITE" id="PS01124">
    <property type="entry name" value="HTH_ARAC_FAMILY_2"/>
    <property type="match status" value="1"/>
</dbReference>
<dbReference type="InterPro" id="IPR011256">
    <property type="entry name" value="Reg_factor_effector_dom_sf"/>
</dbReference>
<dbReference type="Proteomes" id="UP000095094">
    <property type="component" value="Unassembled WGS sequence"/>
</dbReference>
<dbReference type="Pfam" id="PF14526">
    <property type="entry name" value="Cass2"/>
    <property type="match status" value="1"/>
</dbReference>
<evidence type="ECO:0000256" key="1">
    <source>
        <dbReference type="ARBA" id="ARBA00023015"/>
    </source>
</evidence>
<evidence type="ECO:0000256" key="2">
    <source>
        <dbReference type="ARBA" id="ARBA00023125"/>
    </source>
</evidence>
<dbReference type="GO" id="GO:0043565">
    <property type="term" value="F:sequence-specific DNA binding"/>
    <property type="evidence" value="ECO:0007669"/>
    <property type="project" value="InterPro"/>
</dbReference>
<dbReference type="InterPro" id="IPR018060">
    <property type="entry name" value="HTH_AraC"/>
</dbReference>
<dbReference type="Gene3D" id="1.10.10.60">
    <property type="entry name" value="Homeodomain-like"/>
    <property type="match status" value="2"/>
</dbReference>
<keyword evidence="3" id="KW-0804">Transcription</keyword>
<dbReference type="Gene3D" id="3.20.80.10">
    <property type="entry name" value="Regulatory factor, effector binding domain"/>
    <property type="match status" value="1"/>
</dbReference>
<sequence>MEWVTRLEQTLTYIEDHLTEEIDVAELGKIAYCSSYHYQRVFSYMVGVPLAVYIRRRKLSLAGVELQQGAKVIDVAVKYGYESPNSFARAFKNQHGIVPSEAQQEGSRLTSYPRIKFHITIKGDVEMEYRIETKEAFRVVGAQKELTADLEENFKVVPQFWQQVSMDGTLESLVPLMNQEPKGVLGISAGFDGELHEEEELSGSDGMSYYIAVASDQALSDNLVEYIVPAFTWAIFTGQGPMPHAIQELEKQIVTDWLPSSGYEYANGPDIELYLDANPNNATFEVWLPVMKKA</sequence>
<dbReference type="PANTHER" id="PTHR47504:SF5">
    <property type="entry name" value="RIGHT ORIGIN-BINDING PROTEIN"/>
    <property type="match status" value="1"/>
</dbReference>
<protein>
    <submittedName>
        <fullName evidence="5">AraC family transcriptional regulator</fullName>
    </submittedName>
</protein>
<dbReference type="AlphaFoldDB" id="A0A1E5GD82"/>
<dbReference type="PRINTS" id="PR00032">
    <property type="entry name" value="HTHARAC"/>
</dbReference>
<dbReference type="InterPro" id="IPR009057">
    <property type="entry name" value="Homeodomain-like_sf"/>
</dbReference>
<dbReference type="SUPFAM" id="SSF46689">
    <property type="entry name" value="Homeodomain-like"/>
    <property type="match status" value="2"/>
</dbReference>
<dbReference type="InterPro" id="IPR050959">
    <property type="entry name" value="MarA-like"/>
</dbReference>
<feature type="domain" description="HTH araC/xylS-type" evidence="4">
    <location>
        <begin position="8"/>
        <end position="105"/>
    </location>
</feature>
<dbReference type="GO" id="GO:0003700">
    <property type="term" value="F:DNA-binding transcription factor activity"/>
    <property type="evidence" value="ECO:0007669"/>
    <property type="project" value="InterPro"/>
</dbReference>
<dbReference type="EMBL" id="MIJY01000043">
    <property type="protein sequence ID" value="OEG10611.1"/>
    <property type="molecule type" value="Genomic_DNA"/>
</dbReference>
<name>A0A1E5GD82_9ENTE</name>
<dbReference type="SUPFAM" id="SSF55136">
    <property type="entry name" value="Probable bacterial effector-binding domain"/>
    <property type="match status" value="1"/>
</dbReference>
<dbReference type="InterPro" id="IPR010499">
    <property type="entry name" value="AraC_E-bd"/>
</dbReference>
<proteinExistence type="predicted"/>
<reference evidence="6" key="1">
    <citation type="submission" date="2016-09" db="EMBL/GenBank/DDBJ databases">
        <authorList>
            <person name="Gulvik C.A."/>
        </authorList>
    </citation>
    <scope>NUCLEOTIDE SEQUENCE [LARGE SCALE GENOMIC DNA]</scope>
    <source>
        <strain evidence="6">LMG 8895</strain>
    </source>
</reference>
<evidence type="ECO:0000256" key="3">
    <source>
        <dbReference type="ARBA" id="ARBA00023163"/>
    </source>
</evidence>
<accession>A0A1E5GD82</accession>
<dbReference type="SMART" id="SM00871">
    <property type="entry name" value="AraC_E_bind"/>
    <property type="match status" value="1"/>
</dbReference>
<dbReference type="InterPro" id="IPR029441">
    <property type="entry name" value="Cass2"/>
</dbReference>
<dbReference type="SMART" id="SM00342">
    <property type="entry name" value="HTH_ARAC"/>
    <property type="match status" value="1"/>
</dbReference>